<dbReference type="Proteomes" id="UP000309667">
    <property type="component" value="Unassembled WGS sequence"/>
</dbReference>
<proteinExistence type="predicted"/>
<protein>
    <submittedName>
        <fullName evidence="1">Uncharacterized protein</fullName>
    </submittedName>
</protein>
<keyword evidence="2" id="KW-1185">Reference proteome</keyword>
<reference evidence="1 2" key="1">
    <citation type="submission" date="2019-04" db="EMBL/GenBank/DDBJ databases">
        <title>Genome sequence of strain 7209-2.</title>
        <authorList>
            <person name="Gao J."/>
            <person name="Sun J."/>
        </authorList>
    </citation>
    <scope>NUCLEOTIDE SEQUENCE [LARGE SCALE GENOMIC DNA]</scope>
    <source>
        <strain evidence="1 2">7209-2</strain>
    </source>
</reference>
<organism evidence="1 2">
    <name type="scientific">Rhizobium rhizophilum</name>
    <dbReference type="NCBI Taxonomy" id="1850373"/>
    <lineage>
        <taxon>Bacteria</taxon>
        <taxon>Pseudomonadati</taxon>
        <taxon>Pseudomonadota</taxon>
        <taxon>Alphaproteobacteria</taxon>
        <taxon>Hyphomicrobiales</taxon>
        <taxon>Rhizobiaceae</taxon>
        <taxon>Rhizobium/Agrobacterium group</taxon>
        <taxon>Rhizobium</taxon>
    </lineage>
</organism>
<accession>A0ABY2QYZ7</accession>
<evidence type="ECO:0000313" key="1">
    <source>
        <dbReference type="EMBL" id="THV16754.1"/>
    </source>
</evidence>
<name>A0ABY2QYZ7_9HYPH</name>
<evidence type="ECO:0000313" key="2">
    <source>
        <dbReference type="Proteomes" id="UP000309667"/>
    </source>
</evidence>
<dbReference type="EMBL" id="STGT01000001">
    <property type="protein sequence ID" value="THV16754.1"/>
    <property type="molecule type" value="Genomic_DNA"/>
</dbReference>
<sequence length="88" mass="9638">MTEMANAAIFPFSRCGQRNARRAPHRSAAISLMSKRELIDTRTDKRYIGRDENGKFKQSVDVGRSLSADKGSACSGKVIRRTVPGPVG</sequence>
<gene>
    <name evidence="1" type="ORF">E9677_01770</name>
</gene>
<comment type="caution">
    <text evidence="1">The sequence shown here is derived from an EMBL/GenBank/DDBJ whole genome shotgun (WGS) entry which is preliminary data.</text>
</comment>